<dbReference type="GO" id="GO:0032259">
    <property type="term" value="P:methylation"/>
    <property type="evidence" value="ECO:0007669"/>
    <property type="project" value="UniProtKB-KW"/>
</dbReference>
<evidence type="ECO:0000256" key="4">
    <source>
        <dbReference type="ARBA" id="ARBA00023136"/>
    </source>
</evidence>
<keyword evidence="5" id="KW-0808">Transferase</keyword>
<organism evidence="7 8">
    <name type="scientific">Mycena albidolilacea</name>
    <dbReference type="NCBI Taxonomy" id="1033008"/>
    <lineage>
        <taxon>Eukaryota</taxon>
        <taxon>Fungi</taxon>
        <taxon>Dikarya</taxon>
        <taxon>Basidiomycota</taxon>
        <taxon>Agaricomycotina</taxon>
        <taxon>Agaricomycetes</taxon>
        <taxon>Agaricomycetidae</taxon>
        <taxon>Agaricales</taxon>
        <taxon>Marasmiineae</taxon>
        <taxon>Mycenaceae</taxon>
        <taxon>Mycena</taxon>
    </lineage>
</organism>
<keyword evidence="6" id="KW-0732">Signal</keyword>
<feature type="transmembrane region" description="Helical" evidence="5">
    <location>
        <begin position="78"/>
        <end position="95"/>
    </location>
</feature>
<evidence type="ECO:0000313" key="7">
    <source>
        <dbReference type="EMBL" id="KAJ7343382.1"/>
    </source>
</evidence>
<keyword evidence="3 5" id="KW-1133">Transmembrane helix</keyword>
<evidence type="ECO:0000256" key="3">
    <source>
        <dbReference type="ARBA" id="ARBA00022989"/>
    </source>
</evidence>
<dbReference type="EMBL" id="JARIHO010000023">
    <property type="protein sequence ID" value="KAJ7343382.1"/>
    <property type="molecule type" value="Genomic_DNA"/>
</dbReference>
<comment type="subcellular location">
    <subcellularLocation>
        <location evidence="5">Endoplasmic reticulum membrane</location>
        <topology evidence="5">Multi-pass membrane protein</topology>
    </subcellularLocation>
    <subcellularLocation>
        <location evidence="1">Membrane</location>
        <topology evidence="1">Multi-pass membrane protein</topology>
    </subcellularLocation>
</comment>
<keyword evidence="5" id="KW-0949">S-adenosyl-L-methionine</keyword>
<dbReference type="Pfam" id="PF04140">
    <property type="entry name" value="ICMT"/>
    <property type="match status" value="1"/>
</dbReference>
<accession>A0AAD7ENQ0</accession>
<feature type="chain" id="PRO_5042109538" description="Protein-S-isoprenylcysteine O-methyltransferase" evidence="6">
    <location>
        <begin position="17"/>
        <end position="253"/>
    </location>
</feature>
<keyword evidence="8" id="KW-1185">Reference proteome</keyword>
<dbReference type="AlphaFoldDB" id="A0AAD7ENQ0"/>
<sequence length="253" mass="28666">MSQMPLVRVVLICVQAACNHMAFTPPNRSIAKGVSRFNTDEPYLLQIAPLVAKVYFPKSSREAHLLNLSGLNQLHQRMVWFSAAFEILFYLFTLVSLPSTGSPVCLVSKPNIRFTPWFCIGWTAVVLGTYIRLDCFRTLKELFTFDLTIHPEHKLITDRGFYRYVRHPAYTGSLLITAGLSLSHMTKGNWSTECGPLLIPGSGLIIGSSWCLWTLAVGLSRVDAEDKQMRKLFPQEWDTWAANVPWWFLPGLI</sequence>
<dbReference type="Gene3D" id="1.20.120.1630">
    <property type="match status" value="1"/>
</dbReference>
<evidence type="ECO:0000256" key="2">
    <source>
        <dbReference type="ARBA" id="ARBA00022692"/>
    </source>
</evidence>
<reference evidence="7" key="1">
    <citation type="submission" date="2023-03" db="EMBL/GenBank/DDBJ databases">
        <title>Massive genome expansion in bonnet fungi (Mycena s.s.) driven by repeated elements and novel gene families across ecological guilds.</title>
        <authorList>
            <consortium name="Lawrence Berkeley National Laboratory"/>
            <person name="Harder C.B."/>
            <person name="Miyauchi S."/>
            <person name="Viragh M."/>
            <person name="Kuo A."/>
            <person name="Thoen E."/>
            <person name="Andreopoulos B."/>
            <person name="Lu D."/>
            <person name="Skrede I."/>
            <person name="Drula E."/>
            <person name="Henrissat B."/>
            <person name="Morin E."/>
            <person name="Kohler A."/>
            <person name="Barry K."/>
            <person name="LaButti K."/>
            <person name="Morin E."/>
            <person name="Salamov A."/>
            <person name="Lipzen A."/>
            <person name="Mereny Z."/>
            <person name="Hegedus B."/>
            <person name="Baldrian P."/>
            <person name="Stursova M."/>
            <person name="Weitz H."/>
            <person name="Taylor A."/>
            <person name="Grigoriev I.V."/>
            <person name="Nagy L.G."/>
            <person name="Martin F."/>
            <person name="Kauserud H."/>
        </authorList>
    </citation>
    <scope>NUCLEOTIDE SEQUENCE</scope>
    <source>
        <strain evidence="7">CBHHK002</strain>
    </source>
</reference>
<dbReference type="PANTHER" id="PTHR43847:SF1">
    <property type="entry name" value="BLL3993 PROTEIN"/>
    <property type="match status" value="1"/>
</dbReference>
<evidence type="ECO:0000256" key="1">
    <source>
        <dbReference type="ARBA" id="ARBA00004141"/>
    </source>
</evidence>
<comment type="catalytic activity">
    <reaction evidence="5">
        <text>[protein]-C-terminal S-[(2E,6E)-farnesyl]-L-cysteine + S-adenosyl-L-methionine = [protein]-C-terminal S-[(2E,6E)-farnesyl]-L-cysteine methyl ester + S-adenosyl-L-homocysteine</text>
        <dbReference type="Rhea" id="RHEA:21672"/>
        <dbReference type="Rhea" id="RHEA-COMP:12125"/>
        <dbReference type="Rhea" id="RHEA-COMP:12126"/>
        <dbReference type="ChEBI" id="CHEBI:57856"/>
        <dbReference type="ChEBI" id="CHEBI:59789"/>
        <dbReference type="ChEBI" id="CHEBI:90510"/>
        <dbReference type="ChEBI" id="CHEBI:90511"/>
        <dbReference type="EC" id="2.1.1.100"/>
    </reaction>
</comment>
<dbReference type="GO" id="GO:0004671">
    <property type="term" value="F:protein C-terminal S-isoprenylcysteine carboxyl O-methyltransferase activity"/>
    <property type="evidence" value="ECO:0007669"/>
    <property type="project" value="UniProtKB-EC"/>
</dbReference>
<gene>
    <name evidence="7" type="ORF">DFH08DRAFT_225407</name>
</gene>
<evidence type="ECO:0000256" key="5">
    <source>
        <dbReference type="RuleBase" id="RU362022"/>
    </source>
</evidence>
<dbReference type="Proteomes" id="UP001218218">
    <property type="component" value="Unassembled WGS sequence"/>
</dbReference>
<keyword evidence="2 5" id="KW-0812">Transmembrane</keyword>
<name>A0AAD7ENQ0_9AGAR</name>
<proteinExistence type="inferred from homology"/>
<feature type="transmembrane region" description="Helical" evidence="5">
    <location>
        <begin position="115"/>
        <end position="133"/>
    </location>
</feature>
<evidence type="ECO:0000256" key="6">
    <source>
        <dbReference type="SAM" id="SignalP"/>
    </source>
</evidence>
<dbReference type="EC" id="2.1.1.100" evidence="5"/>
<dbReference type="InterPro" id="IPR007269">
    <property type="entry name" value="ICMT_MeTrfase"/>
</dbReference>
<dbReference type="InterPro" id="IPR052527">
    <property type="entry name" value="Metal_cation-efflux_comp"/>
</dbReference>
<dbReference type="PANTHER" id="PTHR43847">
    <property type="entry name" value="BLL3993 PROTEIN"/>
    <property type="match status" value="1"/>
</dbReference>
<protein>
    <recommendedName>
        <fullName evidence="5">Protein-S-isoprenylcysteine O-methyltransferase</fullName>
        <ecNumber evidence="5">2.1.1.100</ecNumber>
    </recommendedName>
</protein>
<feature type="transmembrane region" description="Helical" evidence="5">
    <location>
        <begin position="169"/>
        <end position="186"/>
    </location>
</feature>
<feature type="signal peptide" evidence="6">
    <location>
        <begin position="1"/>
        <end position="16"/>
    </location>
</feature>
<feature type="transmembrane region" description="Helical" evidence="5">
    <location>
        <begin position="198"/>
        <end position="222"/>
    </location>
</feature>
<keyword evidence="5" id="KW-0256">Endoplasmic reticulum</keyword>
<evidence type="ECO:0000313" key="8">
    <source>
        <dbReference type="Proteomes" id="UP001218218"/>
    </source>
</evidence>
<keyword evidence="4 5" id="KW-0472">Membrane</keyword>
<dbReference type="GO" id="GO:0005789">
    <property type="term" value="C:endoplasmic reticulum membrane"/>
    <property type="evidence" value="ECO:0007669"/>
    <property type="project" value="UniProtKB-SubCell"/>
</dbReference>
<comment type="similarity">
    <text evidence="5">Belongs to the class VI-like SAM-binding methyltransferase superfamily. Isoprenylcysteine carboxyl methyltransferase family.</text>
</comment>
<comment type="caution">
    <text evidence="7">The sequence shown here is derived from an EMBL/GenBank/DDBJ whole genome shotgun (WGS) entry which is preliminary data.</text>
</comment>
<keyword evidence="5" id="KW-0489">Methyltransferase</keyword>